<evidence type="ECO:0000313" key="1">
    <source>
        <dbReference type="EMBL" id="GAA0636645.1"/>
    </source>
</evidence>
<reference evidence="1 2" key="1">
    <citation type="journal article" date="2019" name="Int. J. Syst. Evol. Microbiol.">
        <title>The Global Catalogue of Microorganisms (GCM) 10K type strain sequencing project: providing services to taxonomists for standard genome sequencing and annotation.</title>
        <authorList>
            <consortium name="The Broad Institute Genomics Platform"/>
            <consortium name="The Broad Institute Genome Sequencing Center for Infectious Disease"/>
            <person name="Wu L."/>
            <person name="Ma J."/>
        </authorList>
    </citation>
    <scope>NUCLEOTIDE SEQUENCE [LARGE SCALE GENOMIC DNA]</scope>
    <source>
        <strain evidence="1 2">JCM 10671</strain>
    </source>
</reference>
<protein>
    <submittedName>
        <fullName evidence="1">Uncharacterized protein</fullName>
    </submittedName>
</protein>
<accession>A0ABN1HBD6</accession>
<organism evidence="1 2">
    <name type="scientific">Sporichthya brevicatena</name>
    <dbReference type="NCBI Taxonomy" id="171442"/>
    <lineage>
        <taxon>Bacteria</taxon>
        <taxon>Bacillati</taxon>
        <taxon>Actinomycetota</taxon>
        <taxon>Actinomycetes</taxon>
        <taxon>Sporichthyales</taxon>
        <taxon>Sporichthyaceae</taxon>
        <taxon>Sporichthya</taxon>
    </lineage>
</organism>
<dbReference type="NCBIfam" id="NF038206">
    <property type="entry name" value="RGCVC_fam"/>
    <property type="match status" value="1"/>
</dbReference>
<name>A0ABN1HBD6_9ACTN</name>
<comment type="caution">
    <text evidence="1">The sequence shown here is derived from an EMBL/GenBank/DDBJ whole genome shotgun (WGS) entry which is preliminary data.</text>
</comment>
<evidence type="ECO:0000313" key="2">
    <source>
        <dbReference type="Proteomes" id="UP001500957"/>
    </source>
</evidence>
<sequence length="59" mass="6349">MITSVSASPATELCHCGHAEDEHDRIAARYCRATESAGLERGCTCPVGPDAPPWTYNRS</sequence>
<dbReference type="EMBL" id="BAAAHE010000050">
    <property type="protein sequence ID" value="GAA0636645.1"/>
    <property type="molecule type" value="Genomic_DNA"/>
</dbReference>
<gene>
    <name evidence="1" type="ORF">GCM10009547_46190</name>
</gene>
<keyword evidence="2" id="KW-1185">Reference proteome</keyword>
<dbReference type="RefSeq" id="WP_344609277.1">
    <property type="nucleotide sequence ID" value="NZ_BAAAHE010000050.1"/>
</dbReference>
<dbReference type="Proteomes" id="UP001500957">
    <property type="component" value="Unassembled WGS sequence"/>
</dbReference>
<proteinExistence type="predicted"/>